<feature type="domain" description="Gamma-glutamylcyclotransferase AIG2-like" evidence="3">
    <location>
        <begin position="23"/>
        <end position="121"/>
    </location>
</feature>
<organism evidence="4">
    <name type="scientific">marine sediment metagenome</name>
    <dbReference type="NCBI Taxonomy" id="412755"/>
    <lineage>
        <taxon>unclassified sequences</taxon>
        <taxon>metagenomes</taxon>
        <taxon>ecological metagenomes</taxon>
    </lineage>
</organism>
<keyword evidence="1" id="KW-0808">Transferase</keyword>
<dbReference type="CDD" id="cd06661">
    <property type="entry name" value="GGCT_like"/>
    <property type="match status" value="1"/>
</dbReference>
<dbReference type="InterPro" id="IPR045038">
    <property type="entry name" value="AIG2-like"/>
</dbReference>
<evidence type="ECO:0000256" key="1">
    <source>
        <dbReference type="ARBA" id="ARBA00022679"/>
    </source>
</evidence>
<dbReference type="InterPro" id="IPR013024">
    <property type="entry name" value="GGCT-like"/>
</dbReference>
<dbReference type="PANTHER" id="PTHR31544:SF2">
    <property type="entry name" value="AIG2-LIKE PROTEIN D"/>
    <property type="match status" value="1"/>
</dbReference>
<dbReference type="Gene3D" id="3.10.490.10">
    <property type="entry name" value="Gamma-glutamyl cyclotransferase-like"/>
    <property type="match status" value="1"/>
</dbReference>
<dbReference type="Pfam" id="PF06094">
    <property type="entry name" value="GGACT"/>
    <property type="match status" value="1"/>
</dbReference>
<evidence type="ECO:0000313" key="4">
    <source>
        <dbReference type="EMBL" id="KKN31598.1"/>
    </source>
</evidence>
<sequence length="130" mass="15335">MTKEDNKNRNQNHRNNYQKFDKLFVYGTLQQGLSRNDILKGLQYKKAILPNHRKVSPPSLGFPFIIRDKSSQVSGEVYFGVEQSIIEEIDNIEREGFLYYRILVKVKINDGNELEAYTYYPSDYLIQNYT</sequence>
<protein>
    <recommendedName>
        <fullName evidence="2">Putative gamma-glutamylcyclotransferase</fullName>
    </recommendedName>
</protein>
<dbReference type="InterPro" id="IPR036568">
    <property type="entry name" value="GGCT-like_sf"/>
</dbReference>
<proteinExistence type="predicted"/>
<dbReference type="EMBL" id="LAZR01002316">
    <property type="protein sequence ID" value="KKN31598.1"/>
    <property type="molecule type" value="Genomic_DNA"/>
</dbReference>
<comment type="caution">
    <text evidence="4">The sequence shown here is derived from an EMBL/GenBank/DDBJ whole genome shotgun (WGS) entry which is preliminary data.</text>
</comment>
<dbReference type="SUPFAM" id="SSF110857">
    <property type="entry name" value="Gamma-glutamyl cyclotransferase-like"/>
    <property type="match status" value="1"/>
</dbReference>
<dbReference type="InterPro" id="IPR009288">
    <property type="entry name" value="AIG2-like_dom"/>
</dbReference>
<reference evidence="4" key="1">
    <citation type="journal article" date="2015" name="Nature">
        <title>Complex archaea that bridge the gap between prokaryotes and eukaryotes.</title>
        <authorList>
            <person name="Spang A."/>
            <person name="Saw J.H."/>
            <person name="Jorgensen S.L."/>
            <person name="Zaremba-Niedzwiedzka K."/>
            <person name="Martijn J."/>
            <person name="Lind A.E."/>
            <person name="van Eijk R."/>
            <person name="Schleper C."/>
            <person name="Guy L."/>
            <person name="Ettema T.J."/>
        </authorList>
    </citation>
    <scope>NUCLEOTIDE SEQUENCE</scope>
</reference>
<evidence type="ECO:0000259" key="3">
    <source>
        <dbReference type="Pfam" id="PF06094"/>
    </source>
</evidence>
<name>A0A0F9SQZ1_9ZZZZ</name>
<dbReference type="GO" id="GO:0016740">
    <property type="term" value="F:transferase activity"/>
    <property type="evidence" value="ECO:0007669"/>
    <property type="project" value="UniProtKB-KW"/>
</dbReference>
<dbReference type="AlphaFoldDB" id="A0A0F9SQZ1"/>
<evidence type="ECO:0000256" key="2">
    <source>
        <dbReference type="ARBA" id="ARBA00030602"/>
    </source>
</evidence>
<gene>
    <name evidence="4" type="ORF">LCGC14_0822330</name>
</gene>
<accession>A0A0F9SQZ1</accession>
<dbReference type="PANTHER" id="PTHR31544">
    <property type="entry name" value="AIG2-LIKE PROTEIN D"/>
    <property type="match status" value="1"/>
</dbReference>